<keyword evidence="1" id="KW-1133">Transmembrane helix</keyword>
<proteinExistence type="predicted"/>
<evidence type="ECO:0000313" key="3">
    <source>
        <dbReference type="Proteomes" id="UP000789707"/>
    </source>
</evidence>
<sequence length="215" mass="23192">MKIIAIILFTVTVIALIVFVSSLAHTLRWRQVKEMRQKSRGALIGSTMVMFVSVIGGIWLFNLNTTILTNTKPAIQKKAPALPEALKSAASASSASSKPNNQAKGTMVNTFSNAQQYPYQELIASDKLASKAFGLNQAKVTQVGDSKGHTFVLAFDTSAPKDVYIMIFNGKETIHTGNTLNVTGILGKRTTYQTADKQNKTVPTINVVQSVISGS</sequence>
<organism evidence="2 3">
    <name type="scientific">Periweissella fabaria</name>
    <dbReference type="NCBI Taxonomy" id="546157"/>
    <lineage>
        <taxon>Bacteria</taxon>
        <taxon>Bacillati</taxon>
        <taxon>Bacillota</taxon>
        <taxon>Bacilli</taxon>
        <taxon>Lactobacillales</taxon>
        <taxon>Lactobacillaceae</taxon>
        <taxon>Periweissella</taxon>
    </lineage>
</organism>
<reference evidence="2 3" key="1">
    <citation type="submission" date="2021-11" db="EMBL/GenBank/DDBJ databases">
        <authorList>
            <person name="Depoorter E."/>
        </authorList>
    </citation>
    <scope>NUCLEOTIDE SEQUENCE [LARGE SCALE GENOMIC DNA]</scope>
    <source>
        <strain evidence="2 3">LMG 24289</strain>
    </source>
</reference>
<feature type="transmembrane region" description="Helical" evidence="1">
    <location>
        <begin position="6"/>
        <end position="29"/>
    </location>
</feature>
<dbReference type="EMBL" id="CAKKNS010000001">
    <property type="protein sequence ID" value="CAH0416207.1"/>
    <property type="molecule type" value="Genomic_DNA"/>
</dbReference>
<protein>
    <submittedName>
        <fullName evidence="2">Uncharacterized protein</fullName>
    </submittedName>
</protein>
<dbReference type="RefSeq" id="WP_230096267.1">
    <property type="nucleotide sequence ID" value="NZ_CAKKNS010000001.1"/>
</dbReference>
<keyword evidence="1" id="KW-0812">Transmembrane</keyword>
<keyword evidence="1" id="KW-0472">Membrane</keyword>
<keyword evidence="3" id="KW-1185">Reference proteome</keyword>
<comment type="caution">
    <text evidence="2">The sequence shown here is derived from an EMBL/GenBank/DDBJ whole genome shotgun (WGS) entry which is preliminary data.</text>
</comment>
<feature type="transmembrane region" description="Helical" evidence="1">
    <location>
        <begin position="41"/>
        <end position="61"/>
    </location>
</feature>
<name>A0ABM8Z494_9LACO</name>
<accession>A0ABM8Z494</accession>
<dbReference type="Proteomes" id="UP000789707">
    <property type="component" value="Unassembled WGS sequence"/>
</dbReference>
<gene>
    <name evidence="2" type="ORF">WFA24289_00506</name>
</gene>
<evidence type="ECO:0000313" key="2">
    <source>
        <dbReference type="EMBL" id="CAH0416207.1"/>
    </source>
</evidence>
<evidence type="ECO:0000256" key="1">
    <source>
        <dbReference type="SAM" id="Phobius"/>
    </source>
</evidence>